<dbReference type="eggNOG" id="arCOG01426">
    <property type="taxonomic scope" value="Archaea"/>
</dbReference>
<dbReference type="PATRIC" id="fig|1006006.8.peg.967"/>
<protein>
    <submittedName>
        <fullName evidence="3">DNA repair ATPase</fullName>
    </submittedName>
</protein>
<dbReference type="eggNOG" id="arCOG01425">
    <property type="taxonomic scope" value="Archaea"/>
</dbReference>
<dbReference type="KEGG" id="mcn:Mcup_0974"/>
<dbReference type="InterPro" id="IPR058509">
    <property type="entry name" value="DUF8196"/>
</dbReference>
<evidence type="ECO:0000256" key="1">
    <source>
        <dbReference type="SAM" id="Coils"/>
    </source>
</evidence>
<dbReference type="Pfam" id="PF26618">
    <property type="entry name" value="DUF8196"/>
    <property type="match status" value="1"/>
</dbReference>
<name>F4G2N1_METCR</name>
<dbReference type="RefSeq" id="WP_013737577.1">
    <property type="nucleotide sequence ID" value="NC_015435.1"/>
</dbReference>
<dbReference type="Proteomes" id="UP000007812">
    <property type="component" value="Chromosome"/>
</dbReference>
<proteinExistence type="predicted"/>
<accession>F4G2N1</accession>
<feature type="coiled-coil region" evidence="1">
    <location>
        <begin position="43"/>
        <end position="175"/>
    </location>
</feature>
<dbReference type="SUPFAM" id="SSF52980">
    <property type="entry name" value="Restriction endonuclease-like"/>
    <property type="match status" value="1"/>
</dbReference>
<dbReference type="HOGENOM" id="CLU_064028_0_0_2"/>
<dbReference type="AlphaFoldDB" id="F4G2N1"/>
<sequence>MSGDILEKLRNDQEFIKKVADSVSQNVLVNLMKDLTTIINEKFTLFEDKYNKLIEEIKNLRQDFQDQNKKILDRLEKVEVQIVKLQEQVAKHTEAIERLQEQTNRNTEAIVKLQEQVAKHTEAIERLQEQTNRNTEAIVKLQEQVAKHTEAIERLQEQTNRNTEAIERLEKKFDETFSGVKKELSEIKSYLATMSSNLEEEGREYVEWKFEKDLGIKLEVTRLEIENVLEIDIYAEHKDFVIVGEVKNRVGISAVRELNKKITTLKRVKPETSNKKIVSIIYGLGFTREVIEYCKEQSIFATNGFKEYTQLTV</sequence>
<dbReference type="PANTHER" id="PTHR38753:SF1">
    <property type="entry name" value="SLR1441 PROTEIN"/>
    <property type="match status" value="1"/>
</dbReference>
<evidence type="ECO:0000313" key="4">
    <source>
        <dbReference type="Proteomes" id="UP000007812"/>
    </source>
</evidence>
<dbReference type="EMBL" id="CP002656">
    <property type="protein sequence ID" value="AEB95079.1"/>
    <property type="molecule type" value="Genomic_DNA"/>
</dbReference>
<dbReference type="Gene3D" id="6.10.250.1540">
    <property type="match status" value="3"/>
</dbReference>
<evidence type="ECO:0000313" key="3">
    <source>
        <dbReference type="EMBL" id="AEB95079.1"/>
    </source>
</evidence>
<feature type="domain" description="DUF8196" evidence="2">
    <location>
        <begin position="200"/>
        <end position="310"/>
    </location>
</feature>
<dbReference type="GeneID" id="10493165"/>
<dbReference type="STRING" id="1006006.Mcup_0974"/>
<dbReference type="InterPro" id="IPR011335">
    <property type="entry name" value="Restrct_endonuc-II-like"/>
</dbReference>
<organism evidence="3 4">
    <name type="scientific">Metallosphaera cuprina (strain Ar-4)</name>
    <dbReference type="NCBI Taxonomy" id="1006006"/>
    <lineage>
        <taxon>Archaea</taxon>
        <taxon>Thermoproteota</taxon>
        <taxon>Thermoprotei</taxon>
        <taxon>Sulfolobales</taxon>
        <taxon>Sulfolobaceae</taxon>
        <taxon>Metallosphaera</taxon>
    </lineage>
</organism>
<evidence type="ECO:0000259" key="2">
    <source>
        <dbReference type="Pfam" id="PF26618"/>
    </source>
</evidence>
<gene>
    <name evidence="3" type="ordered locus">Mcup_0974</name>
</gene>
<dbReference type="OrthoDB" id="42210at2157"/>
<dbReference type="PANTHER" id="PTHR38753">
    <property type="entry name" value="SLR1441 PROTEIN"/>
    <property type="match status" value="1"/>
</dbReference>
<keyword evidence="1" id="KW-0175">Coiled coil</keyword>
<reference evidence="3 4" key="1">
    <citation type="journal article" date="2011" name="J. Bacteriol.">
        <title>Complete genome sequence of Metallosphaera cuprina, a metal sulfide-oxidizing archaeon from a hot spring.</title>
        <authorList>
            <person name="Liu L.J."/>
            <person name="You X.Y."/>
            <person name="Zheng H."/>
            <person name="Wang S."/>
            <person name="Jiang C.Y."/>
            <person name="Liu S.J."/>
        </authorList>
    </citation>
    <scope>NUCLEOTIDE SEQUENCE [LARGE SCALE GENOMIC DNA]</scope>
    <source>
        <strain evidence="3 4">Ar-4</strain>
    </source>
</reference>
<keyword evidence="4" id="KW-1185">Reference proteome</keyword>